<evidence type="ECO:0000259" key="8">
    <source>
        <dbReference type="Pfam" id="PF04082"/>
    </source>
</evidence>
<dbReference type="GO" id="GO:0003677">
    <property type="term" value="F:DNA binding"/>
    <property type="evidence" value="ECO:0007669"/>
    <property type="project" value="UniProtKB-KW"/>
</dbReference>
<dbReference type="Pfam" id="PF04082">
    <property type="entry name" value="Fungal_trans"/>
    <property type="match status" value="1"/>
</dbReference>
<evidence type="ECO:0000313" key="9">
    <source>
        <dbReference type="EMBL" id="ESZ96229.1"/>
    </source>
</evidence>
<dbReference type="Proteomes" id="UP000019487">
    <property type="component" value="Unassembled WGS sequence"/>
</dbReference>
<dbReference type="OrthoDB" id="10249920at2759"/>
<dbReference type="InterPro" id="IPR007219">
    <property type="entry name" value="XnlR_reg_dom"/>
</dbReference>
<name>W9CNK2_SCLBF</name>
<keyword evidence="3" id="KW-0805">Transcription regulation</keyword>
<evidence type="ECO:0000313" key="10">
    <source>
        <dbReference type="Proteomes" id="UP000019487"/>
    </source>
</evidence>
<evidence type="ECO:0000256" key="4">
    <source>
        <dbReference type="ARBA" id="ARBA00023125"/>
    </source>
</evidence>
<dbReference type="EMBL" id="AYSA01000146">
    <property type="protein sequence ID" value="ESZ96229.1"/>
    <property type="molecule type" value="Genomic_DNA"/>
</dbReference>
<dbReference type="PANTHER" id="PTHR31313">
    <property type="entry name" value="TY1 ENHANCER ACTIVATOR"/>
    <property type="match status" value="1"/>
</dbReference>
<evidence type="ECO:0000256" key="6">
    <source>
        <dbReference type="ARBA" id="ARBA00023242"/>
    </source>
</evidence>
<dbReference type="GO" id="GO:0006351">
    <property type="term" value="P:DNA-templated transcription"/>
    <property type="evidence" value="ECO:0007669"/>
    <property type="project" value="InterPro"/>
</dbReference>
<dbReference type="STRING" id="1432307.W9CNK2"/>
<gene>
    <name evidence="9" type="ORF">SBOR_3387</name>
</gene>
<keyword evidence="10" id="KW-1185">Reference proteome</keyword>
<keyword evidence="1" id="KW-0479">Metal-binding</keyword>
<reference evidence="9 10" key="1">
    <citation type="journal article" date="2014" name="Genome Announc.">
        <title>Draft genome sequence of Sclerotinia borealis, a psychrophilic plant pathogenic fungus.</title>
        <authorList>
            <person name="Mardanov A.V."/>
            <person name="Beletsky A.V."/>
            <person name="Kadnikov V.V."/>
            <person name="Ignatov A.N."/>
            <person name="Ravin N.V."/>
        </authorList>
    </citation>
    <scope>NUCLEOTIDE SEQUENCE [LARGE SCALE GENOMIC DNA]</scope>
    <source>
        <strain evidence="10">F-4157</strain>
    </source>
</reference>
<accession>W9CNK2</accession>
<protein>
    <recommendedName>
        <fullName evidence="8">Xylanolytic transcriptional activator regulatory domain-containing protein</fullName>
    </recommendedName>
</protein>
<evidence type="ECO:0000256" key="3">
    <source>
        <dbReference type="ARBA" id="ARBA00023015"/>
    </source>
</evidence>
<evidence type="ECO:0000256" key="5">
    <source>
        <dbReference type="ARBA" id="ARBA00023163"/>
    </source>
</evidence>
<keyword evidence="5" id="KW-0804">Transcription</keyword>
<evidence type="ECO:0000256" key="2">
    <source>
        <dbReference type="ARBA" id="ARBA00022833"/>
    </source>
</evidence>
<dbReference type="InterPro" id="IPR051615">
    <property type="entry name" value="Transcr_Regulatory_Elem"/>
</dbReference>
<keyword evidence="4" id="KW-0238">DNA-binding</keyword>
<comment type="caution">
    <text evidence="9">The sequence shown here is derived from an EMBL/GenBank/DDBJ whole genome shotgun (WGS) entry which is preliminary data.</text>
</comment>
<dbReference type="AlphaFoldDB" id="W9CNK2"/>
<evidence type="ECO:0000256" key="7">
    <source>
        <dbReference type="SAM" id="MobiDB-lite"/>
    </source>
</evidence>
<dbReference type="PANTHER" id="PTHR31313:SF81">
    <property type="entry name" value="TY1 ENHANCER ACTIVATOR"/>
    <property type="match status" value="1"/>
</dbReference>
<evidence type="ECO:0000256" key="1">
    <source>
        <dbReference type="ARBA" id="ARBA00022723"/>
    </source>
</evidence>
<dbReference type="CDD" id="cd12148">
    <property type="entry name" value="fungal_TF_MHR"/>
    <property type="match status" value="1"/>
</dbReference>
<sequence>MPKPLINSLFSTLYVAESSDHVGKHCGSGDEVAKAKNQPVPYVKKEASCAVILLSFRESMFSVDQSKPRAQLRFVDARIMTTIISVILKTDRYQTSESQSQHNEKHMGHEILPVPALASTDHTNSLADESGVITSANEEESNDLRSQVAMQELASLMLTMDMEEKSEPSFTIPSGKDKYSSRQNKTAVGDSNFEIKTGRVAVRSDENHVLNRAGLGLPESCLAFSGCLSFPNSNSKELSTHHAMSAENILLRCIREHPSDLAVQGLALLAWRELMLENNSMAYTYIAMATGLILHLGLHVSNLGPGRSPDLTLNYDSTTDDYIRKRRTRSFWAYFSVDQQVPINPSYENIYDNMHVVYAFEWTDQKPNNDKVFCNEHTKPSRNSTQALNFALRSATNAAASIARIVRAYQKFHGFADANPQIIDYILSASVIHLLEATSGRNFLGKQSANILRGCLDALVEIQSMWMPQASRAIRHIQELASKWKVVWALPLYLSQRLPASEIPQTHNEFTVPVQKWMDVPAGSAQISCIFGMGEVANAHMYTGFNNDFGALWDSGLFENALEHINLPQQAVYQSSLEWLFDEHSVGL</sequence>
<keyword evidence="6" id="KW-0539">Nucleus</keyword>
<dbReference type="GO" id="GO:0008270">
    <property type="term" value="F:zinc ion binding"/>
    <property type="evidence" value="ECO:0007669"/>
    <property type="project" value="InterPro"/>
</dbReference>
<proteinExistence type="predicted"/>
<keyword evidence="2" id="KW-0862">Zinc</keyword>
<organism evidence="9 10">
    <name type="scientific">Sclerotinia borealis (strain F-4128)</name>
    <dbReference type="NCBI Taxonomy" id="1432307"/>
    <lineage>
        <taxon>Eukaryota</taxon>
        <taxon>Fungi</taxon>
        <taxon>Dikarya</taxon>
        <taxon>Ascomycota</taxon>
        <taxon>Pezizomycotina</taxon>
        <taxon>Leotiomycetes</taxon>
        <taxon>Helotiales</taxon>
        <taxon>Sclerotiniaceae</taxon>
        <taxon>Sclerotinia</taxon>
    </lineage>
</organism>
<dbReference type="HOGENOM" id="CLU_014921_1_0_1"/>
<feature type="region of interest" description="Disordered" evidence="7">
    <location>
        <begin position="166"/>
        <end position="185"/>
    </location>
</feature>
<feature type="domain" description="Xylanolytic transcriptional activator regulatory" evidence="8">
    <location>
        <begin position="226"/>
        <end position="341"/>
    </location>
</feature>